<evidence type="ECO:0000313" key="4">
    <source>
        <dbReference type="Proteomes" id="UP000192596"/>
    </source>
</evidence>
<keyword evidence="2" id="KW-0812">Transmembrane</keyword>
<dbReference type="EMBL" id="NAJO01000012">
    <property type="protein sequence ID" value="OQO08611.1"/>
    <property type="molecule type" value="Genomic_DNA"/>
</dbReference>
<evidence type="ECO:0000256" key="1">
    <source>
        <dbReference type="SAM" id="MobiDB-lite"/>
    </source>
</evidence>
<dbReference type="OrthoDB" id="4140442at2759"/>
<sequence>MWTTRTSTASAALFRCSAARCRTFASTSIAVSSAATAPAPRDGAPKPALKSSRPTTSSKATPRRPSPSSRLPIAPRKPAPAPPRTPAPTFLPSPQASGHPLIDQANILLGHQERLCLYKAPVQTGLILSSYFFGGTLFLYARNVLNFILVSSSASTIVTTIFGAACMAISAMATVIVATPFRLVQRIDIIRGPNGEPLLEYKARRMVPFIGDWVLGEKTLTASPKDVTINKSLDAISATWTSWPMSEARAWTYGNNGVRTTIDFAGVQRAVAKMFTREGMLHLRVGNANWKIDLVKGFLLEDGRPLMKIITVDKDAKKSLYDYAAMALVARQKV</sequence>
<reference evidence="4" key="1">
    <citation type="submission" date="2017-03" db="EMBL/GenBank/DDBJ databases">
        <title>Genomes of endolithic fungi from Antarctica.</title>
        <authorList>
            <person name="Coleine C."/>
            <person name="Masonjones S."/>
            <person name="Stajich J.E."/>
        </authorList>
    </citation>
    <scope>NUCLEOTIDE SEQUENCE [LARGE SCALE GENOMIC DNA]</scope>
    <source>
        <strain evidence="4">CCFEE 5527</strain>
    </source>
</reference>
<keyword evidence="4" id="KW-1185">Reference proteome</keyword>
<dbReference type="InParanoid" id="A0A1V8TBI4"/>
<feature type="transmembrane region" description="Helical" evidence="2">
    <location>
        <begin position="161"/>
        <end position="181"/>
    </location>
</feature>
<protein>
    <submittedName>
        <fullName evidence="3">Uncharacterized protein</fullName>
    </submittedName>
</protein>
<feature type="compositionally biased region" description="Pro residues" evidence="1">
    <location>
        <begin position="75"/>
        <end position="91"/>
    </location>
</feature>
<name>A0A1V8TBI4_9PEZI</name>
<dbReference type="Proteomes" id="UP000192596">
    <property type="component" value="Unassembled WGS sequence"/>
</dbReference>
<comment type="caution">
    <text evidence="3">The sequence shown here is derived from an EMBL/GenBank/DDBJ whole genome shotgun (WGS) entry which is preliminary data.</text>
</comment>
<keyword evidence="2" id="KW-1133">Transmembrane helix</keyword>
<feature type="transmembrane region" description="Helical" evidence="2">
    <location>
        <begin position="122"/>
        <end position="141"/>
    </location>
</feature>
<keyword evidence="2" id="KW-0472">Membrane</keyword>
<dbReference type="AlphaFoldDB" id="A0A1V8TBI4"/>
<organism evidence="3 4">
    <name type="scientific">Cryoendolithus antarcticus</name>
    <dbReference type="NCBI Taxonomy" id="1507870"/>
    <lineage>
        <taxon>Eukaryota</taxon>
        <taxon>Fungi</taxon>
        <taxon>Dikarya</taxon>
        <taxon>Ascomycota</taxon>
        <taxon>Pezizomycotina</taxon>
        <taxon>Dothideomycetes</taxon>
        <taxon>Dothideomycetidae</taxon>
        <taxon>Cladosporiales</taxon>
        <taxon>Cladosporiaceae</taxon>
        <taxon>Cryoendolithus</taxon>
    </lineage>
</organism>
<evidence type="ECO:0000256" key="2">
    <source>
        <dbReference type="SAM" id="Phobius"/>
    </source>
</evidence>
<feature type="region of interest" description="Disordered" evidence="1">
    <location>
        <begin position="32"/>
        <end position="95"/>
    </location>
</feature>
<gene>
    <name evidence="3" type="ORF">B0A48_06481</name>
</gene>
<evidence type="ECO:0000313" key="3">
    <source>
        <dbReference type="EMBL" id="OQO08611.1"/>
    </source>
</evidence>
<feature type="compositionally biased region" description="Low complexity" evidence="1">
    <location>
        <begin position="51"/>
        <end position="60"/>
    </location>
</feature>
<accession>A0A1V8TBI4</accession>
<proteinExistence type="predicted"/>
<dbReference type="STRING" id="1507870.A0A1V8TBI4"/>